<organism evidence="4 5">
    <name type="scientific">Exophiala viscosa</name>
    <dbReference type="NCBI Taxonomy" id="2486360"/>
    <lineage>
        <taxon>Eukaryota</taxon>
        <taxon>Fungi</taxon>
        <taxon>Dikarya</taxon>
        <taxon>Ascomycota</taxon>
        <taxon>Pezizomycotina</taxon>
        <taxon>Eurotiomycetes</taxon>
        <taxon>Chaetothyriomycetidae</taxon>
        <taxon>Chaetothyriales</taxon>
        <taxon>Herpotrichiellaceae</taxon>
        <taxon>Exophiala</taxon>
    </lineage>
</organism>
<sequence>MSSPGLFADEEHSYIASQVASALASFAAKNPKSAKAHGNATAHMPGGNTRTTLFSNPFPLAIKSGAGKTLTSVDGRTYIDFLGEYSAGLFGHSNSLIAETLITAIRNGWNFGGETLVEKELASKVTKRFSEGGLDLVRFTNSGTEANTLAIGTAIHWTGGRKKVLVFSNSYHGATMFFTMDLCRWVHFKSSSPRPAPLASNLPHDFVMAPYNNVAETKTIIEDLPNESLAAIVVEAVQGGSGCRPATFEFLSYLRETATKLGAVLIVDEVMTSRLGPSGALAAHGLKADLMTLGKWIGGGMSFGAFGGRRDIMDVYNPANGVNTLWHPGTFNNNVFSMSAGVVGLNIYDEQKVHEFNARGDRMKAGLTQLLFDTGIYSKEHAEHLKDIREIDSFETSTRVYTGNDDVVPLPKVLISGRGTMLNLRFTGSDAGLWHSLYHHFMLEHGIYMASRGYTPMSLEITDEDVDNFVDLVGKFMAIHLDELLRKK</sequence>
<dbReference type="AlphaFoldDB" id="A0AAN6IA18"/>
<dbReference type="Gene3D" id="3.90.1150.10">
    <property type="entry name" value="Aspartate Aminotransferase, domain 1"/>
    <property type="match status" value="1"/>
</dbReference>
<dbReference type="PANTHER" id="PTHR43713">
    <property type="entry name" value="GLUTAMATE-1-SEMIALDEHYDE 2,1-AMINOMUTASE"/>
    <property type="match status" value="1"/>
</dbReference>
<dbReference type="Proteomes" id="UP001203852">
    <property type="component" value="Unassembled WGS sequence"/>
</dbReference>
<dbReference type="InterPro" id="IPR015421">
    <property type="entry name" value="PyrdxlP-dep_Trfase_major"/>
</dbReference>
<dbReference type="EMBL" id="MU404358">
    <property type="protein sequence ID" value="KAI1610222.1"/>
    <property type="molecule type" value="Genomic_DNA"/>
</dbReference>
<dbReference type="Gene3D" id="3.40.640.10">
    <property type="entry name" value="Type I PLP-dependent aspartate aminotransferase-like (Major domain)"/>
    <property type="match status" value="1"/>
</dbReference>
<dbReference type="InterPro" id="IPR005814">
    <property type="entry name" value="Aminotrans_3"/>
</dbReference>
<dbReference type="InterPro" id="IPR015424">
    <property type="entry name" value="PyrdxlP-dep_Trfase"/>
</dbReference>
<dbReference type="PANTHER" id="PTHR43713:SF3">
    <property type="entry name" value="GLUTAMATE-1-SEMIALDEHYDE 2,1-AMINOMUTASE 1, CHLOROPLASTIC-RELATED"/>
    <property type="match status" value="1"/>
</dbReference>
<dbReference type="Pfam" id="PF00202">
    <property type="entry name" value="Aminotran_3"/>
    <property type="match status" value="1"/>
</dbReference>
<comment type="caution">
    <text evidence="4">The sequence shown here is derived from an EMBL/GenBank/DDBJ whole genome shotgun (WGS) entry which is preliminary data.</text>
</comment>
<name>A0AAN6IA18_9EURO</name>
<dbReference type="InterPro" id="IPR015422">
    <property type="entry name" value="PyrdxlP-dep_Trfase_small"/>
</dbReference>
<evidence type="ECO:0000313" key="4">
    <source>
        <dbReference type="EMBL" id="KAI1610222.1"/>
    </source>
</evidence>
<reference evidence="4" key="1">
    <citation type="journal article" date="2022" name="bioRxiv">
        <title>Deciphering the potential niche of two novel black yeast fungi from a biological soil crust based on their genomes, phenotypes, and melanin regulation.</title>
        <authorList>
            <consortium name="DOE Joint Genome Institute"/>
            <person name="Carr E.C."/>
            <person name="Barton Q."/>
            <person name="Grambo S."/>
            <person name="Sullivan M."/>
            <person name="Renfro C.M."/>
            <person name="Kuo A."/>
            <person name="Pangilinan J."/>
            <person name="Lipzen A."/>
            <person name="Keymanesh K."/>
            <person name="Savage E."/>
            <person name="Barry K."/>
            <person name="Grigoriev I.V."/>
            <person name="Riekhof W.R."/>
            <person name="Harris S.S."/>
        </authorList>
    </citation>
    <scope>NUCLEOTIDE SEQUENCE</scope>
    <source>
        <strain evidence="4">JF 03-4F</strain>
    </source>
</reference>
<evidence type="ECO:0000256" key="2">
    <source>
        <dbReference type="ARBA" id="ARBA00022898"/>
    </source>
</evidence>
<gene>
    <name evidence="4" type="ORF">EDD36DRAFT_421311</name>
</gene>
<dbReference type="GO" id="GO:0030170">
    <property type="term" value="F:pyridoxal phosphate binding"/>
    <property type="evidence" value="ECO:0007669"/>
    <property type="project" value="InterPro"/>
</dbReference>
<keyword evidence="2 3" id="KW-0663">Pyridoxal phosphate</keyword>
<evidence type="ECO:0000313" key="5">
    <source>
        <dbReference type="Proteomes" id="UP001203852"/>
    </source>
</evidence>
<accession>A0AAN6IA18</accession>
<protein>
    <submittedName>
        <fullName evidence="4">Aminotransferase class 3</fullName>
    </submittedName>
</protein>
<keyword evidence="4" id="KW-0032">Aminotransferase</keyword>
<keyword evidence="5" id="KW-1185">Reference proteome</keyword>
<evidence type="ECO:0000256" key="1">
    <source>
        <dbReference type="ARBA" id="ARBA00001933"/>
    </source>
</evidence>
<proteinExistence type="inferred from homology"/>
<dbReference type="SUPFAM" id="SSF53383">
    <property type="entry name" value="PLP-dependent transferases"/>
    <property type="match status" value="1"/>
</dbReference>
<dbReference type="GO" id="GO:0008483">
    <property type="term" value="F:transaminase activity"/>
    <property type="evidence" value="ECO:0007669"/>
    <property type="project" value="UniProtKB-KW"/>
</dbReference>
<evidence type="ECO:0000256" key="3">
    <source>
        <dbReference type="RuleBase" id="RU003560"/>
    </source>
</evidence>
<keyword evidence="4" id="KW-0808">Transferase</keyword>
<comment type="similarity">
    <text evidence="3">Belongs to the class-III pyridoxal-phosphate-dependent aminotransferase family.</text>
</comment>
<comment type="cofactor">
    <cofactor evidence="1">
        <name>pyridoxal 5'-phosphate</name>
        <dbReference type="ChEBI" id="CHEBI:597326"/>
    </cofactor>
</comment>